<sequence length="59" mass="7030">MYKEPATYTRNFYRKEANYFTFKLIEIKFSEVEVYQMTIEQIASCLEVPGDALKQLVKI</sequence>
<proteinExistence type="predicted"/>
<name>A0ABW8TFN1_9CLOT</name>
<comment type="caution">
    <text evidence="1">The sequence shown here is derived from an EMBL/GenBank/DDBJ whole genome shotgun (WGS) entry which is preliminary data.</text>
</comment>
<evidence type="ECO:0000313" key="1">
    <source>
        <dbReference type="EMBL" id="MFL0250552.1"/>
    </source>
</evidence>
<dbReference type="EMBL" id="JBJIAA010000006">
    <property type="protein sequence ID" value="MFL0250552.1"/>
    <property type="molecule type" value="Genomic_DNA"/>
</dbReference>
<gene>
    <name evidence="1" type="ORF">ACJDT4_08980</name>
</gene>
<organism evidence="1 2">
    <name type="scientific">Clostridium neuense</name>
    <dbReference type="NCBI Taxonomy" id="1728934"/>
    <lineage>
        <taxon>Bacteria</taxon>
        <taxon>Bacillati</taxon>
        <taxon>Bacillota</taxon>
        <taxon>Clostridia</taxon>
        <taxon>Eubacteriales</taxon>
        <taxon>Clostridiaceae</taxon>
        <taxon>Clostridium</taxon>
    </lineage>
</organism>
<evidence type="ECO:0000313" key="2">
    <source>
        <dbReference type="Proteomes" id="UP001623592"/>
    </source>
</evidence>
<keyword evidence="2" id="KW-1185">Reference proteome</keyword>
<protein>
    <submittedName>
        <fullName evidence="1">Uncharacterized protein</fullName>
    </submittedName>
</protein>
<dbReference type="Proteomes" id="UP001623592">
    <property type="component" value="Unassembled WGS sequence"/>
</dbReference>
<accession>A0ABW8TFN1</accession>
<reference evidence="1 2" key="1">
    <citation type="submission" date="2024-11" db="EMBL/GenBank/DDBJ databases">
        <authorList>
            <person name="Heng Y.C."/>
            <person name="Lim A.C.H."/>
            <person name="Lee J.K.Y."/>
            <person name="Kittelmann S."/>
        </authorList>
    </citation>
    <scope>NUCLEOTIDE SEQUENCE [LARGE SCALE GENOMIC DNA]</scope>
    <source>
        <strain evidence="1 2">WILCCON 0114</strain>
    </source>
</reference>